<organism evidence="3 4">
    <name type="scientific">Stentor coeruleus</name>
    <dbReference type="NCBI Taxonomy" id="5963"/>
    <lineage>
        <taxon>Eukaryota</taxon>
        <taxon>Sar</taxon>
        <taxon>Alveolata</taxon>
        <taxon>Ciliophora</taxon>
        <taxon>Postciliodesmatophora</taxon>
        <taxon>Heterotrichea</taxon>
        <taxon>Heterotrichida</taxon>
        <taxon>Stentoridae</taxon>
        <taxon>Stentor</taxon>
    </lineage>
</organism>
<dbReference type="Proteomes" id="UP000187209">
    <property type="component" value="Unassembled WGS sequence"/>
</dbReference>
<gene>
    <name evidence="3" type="ORF">SteCoe_2498</name>
</gene>
<proteinExistence type="predicted"/>
<comment type="caution">
    <text evidence="3">The sequence shown here is derived from an EMBL/GenBank/DDBJ whole genome shotgun (WGS) entry which is preliminary data.</text>
</comment>
<keyword evidence="4" id="KW-1185">Reference proteome</keyword>
<dbReference type="EMBL" id="MPUH01000028">
    <property type="protein sequence ID" value="OMJ94302.1"/>
    <property type="molecule type" value="Genomic_DNA"/>
</dbReference>
<feature type="region of interest" description="Disordered" evidence="2">
    <location>
        <begin position="404"/>
        <end position="428"/>
    </location>
</feature>
<feature type="compositionally biased region" description="Basic and acidic residues" evidence="2">
    <location>
        <begin position="404"/>
        <end position="416"/>
    </location>
</feature>
<evidence type="ECO:0000256" key="2">
    <source>
        <dbReference type="SAM" id="MobiDB-lite"/>
    </source>
</evidence>
<keyword evidence="1" id="KW-0175">Coiled coil</keyword>
<reference evidence="3 4" key="1">
    <citation type="submission" date="2016-11" db="EMBL/GenBank/DDBJ databases">
        <title>The macronuclear genome of Stentor coeruleus: a giant cell with tiny introns.</title>
        <authorList>
            <person name="Slabodnick M."/>
            <person name="Ruby J.G."/>
            <person name="Reiff S.B."/>
            <person name="Swart E.C."/>
            <person name="Gosai S."/>
            <person name="Prabakaran S."/>
            <person name="Witkowska E."/>
            <person name="Larue G.E."/>
            <person name="Fisher S."/>
            <person name="Freeman R.M."/>
            <person name="Gunawardena J."/>
            <person name="Chu W."/>
            <person name="Stover N.A."/>
            <person name="Gregory B.D."/>
            <person name="Nowacki M."/>
            <person name="Derisi J."/>
            <person name="Roy S.W."/>
            <person name="Marshall W.F."/>
            <person name="Sood P."/>
        </authorList>
    </citation>
    <scope>NUCLEOTIDE SEQUENCE [LARGE SCALE GENOMIC DNA]</scope>
    <source>
        <strain evidence="3">WM001</strain>
    </source>
</reference>
<sequence>MNGIKLEILQICHDLYYGDAILYVYSDNNLIDAITLTKEFKKSAVTVLPASNSQIIQIIAKDLEHGQALGSATFPISLLIENSIPVKLSLNVSGIQSQTCNDNNGFIKLSALENEENQDLFIRELESSRENDIYKAMKSELEIEKWKNTGLKQIREEMNFSELARVSVMKKMCKTVESYGQEIQSLKKVLANNHLSSYYVLRKNIIEESLKDNKTEWENKAKRYEENIKELKRIREEQEAEKKIIKNQTLKYQTELMALKLQQSQCLKEEIPTNDTVKNLEMALCDIKFELELNKSNFTEAVERMNDFQAHNTKLRNYIETIEEKSIKLIEEDLKDITQVIINHLDLLSINASVIRISENLYRIDNETLLVMINNGELVIQQDSKFISFVEWLQKNKWKSREDTEESSEKFKKLDTVPEEEEEDEKTFIVSPEKPVKKVVAKRSPNYRTKDYSPILRKKESNVAYGRK</sequence>
<feature type="coiled-coil region" evidence="1">
    <location>
        <begin position="207"/>
        <end position="248"/>
    </location>
</feature>
<evidence type="ECO:0000313" key="4">
    <source>
        <dbReference type="Proteomes" id="UP000187209"/>
    </source>
</evidence>
<dbReference type="AlphaFoldDB" id="A0A1R2CZ74"/>
<evidence type="ECO:0000313" key="3">
    <source>
        <dbReference type="EMBL" id="OMJ94302.1"/>
    </source>
</evidence>
<name>A0A1R2CZ74_9CILI</name>
<evidence type="ECO:0000256" key="1">
    <source>
        <dbReference type="SAM" id="Coils"/>
    </source>
</evidence>
<protein>
    <submittedName>
        <fullName evidence="3">Uncharacterized protein</fullName>
    </submittedName>
</protein>
<accession>A0A1R2CZ74</accession>